<evidence type="ECO:0000259" key="1">
    <source>
        <dbReference type="Pfam" id="PF20149"/>
    </source>
</evidence>
<evidence type="ECO:0000313" key="3">
    <source>
        <dbReference type="Proteomes" id="UP000054477"/>
    </source>
</evidence>
<evidence type="ECO:0000313" key="2">
    <source>
        <dbReference type="EMBL" id="KIK00729.1"/>
    </source>
</evidence>
<dbReference type="AlphaFoldDB" id="A0A0C9XGJ5"/>
<proteinExistence type="predicted"/>
<accession>A0A0C9XGJ5</accession>
<dbReference type="InterPro" id="IPR045341">
    <property type="entry name" value="DUF6532"/>
</dbReference>
<dbReference type="STRING" id="1095629.A0A0C9XGJ5"/>
<dbReference type="EMBL" id="KN838619">
    <property type="protein sequence ID" value="KIK00729.1"/>
    <property type="molecule type" value="Genomic_DNA"/>
</dbReference>
<reference evidence="3" key="2">
    <citation type="submission" date="2015-01" db="EMBL/GenBank/DDBJ databases">
        <title>Evolutionary Origins and Diversification of the Mycorrhizal Mutualists.</title>
        <authorList>
            <consortium name="DOE Joint Genome Institute"/>
            <consortium name="Mycorrhizal Genomics Consortium"/>
            <person name="Kohler A."/>
            <person name="Kuo A."/>
            <person name="Nagy L.G."/>
            <person name="Floudas D."/>
            <person name="Copeland A."/>
            <person name="Barry K.W."/>
            <person name="Cichocki N."/>
            <person name="Veneault-Fourrey C."/>
            <person name="LaButti K."/>
            <person name="Lindquist E.A."/>
            <person name="Lipzen A."/>
            <person name="Lundell T."/>
            <person name="Morin E."/>
            <person name="Murat C."/>
            <person name="Riley R."/>
            <person name="Ohm R."/>
            <person name="Sun H."/>
            <person name="Tunlid A."/>
            <person name="Henrissat B."/>
            <person name="Grigoriev I.V."/>
            <person name="Hibbett D.S."/>
            <person name="Martin F."/>
        </authorList>
    </citation>
    <scope>NUCLEOTIDE SEQUENCE [LARGE SCALE GENOMIC DNA]</scope>
    <source>
        <strain evidence="3">LaAM-08-1</strain>
    </source>
</reference>
<organism evidence="2 3">
    <name type="scientific">Laccaria amethystina LaAM-08-1</name>
    <dbReference type="NCBI Taxonomy" id="1095629"/>
    <lineage>
        <taxon>Eukaryota</taxon>
        <taxon>Fungi</taxon>
        <taxon>Dikarya</taxon>
        <taxon>Basidiomycota</taxon>
        <taxon>Agaricomycotina</taxon>
        <taxon>Agaricomycetes</taxon>
        <taxon>Agaricomycetidae</taxon>
        <taxon>Agaricales</taxon>
        <taxon>Agaricineae</taxon>
        <taxon>Hydnangiaceae</taxon>
        <taxon>Laccaria</taxon>
    </lineage>
</organism>
<gene>
    <name evidence="2" type="ORF">K443DRAFT_7409</name>
</gene>
<dbReference type="Pfam" id="PF20149">
    <property type="entry name" value="DUF6532"/>
    <property type="match status" value="1"/>
</dbReference>
<name>A0A0C9XGJ5_9AGAR</name>
<dbReference type="HOGENOM" id="CLU_038181_2_0_1"/>
<dbReference type="Proteomes" id="UP000054477">
    <property type="component" value="Unassembled WGS sequence"/>
</dbReference>
<sequence>MCNTSVHTFILSSAFACLDEWQTGEHVDVPFTAAAYKLKFTTHLKQLIMFDDKTKESDIVPRILEHMLKMARQHAKVVDAPEAAEAIQFTEDDVEVAKKE</sequence>
<dbReference type="OrthoDB" id="3257342at2759"/>
<feature type="domain" description="DUF6532" evidence="1">
    <location>
        <begin position="9"/>
        <end position="47"/>
    </location>
</feature>
<keyword evidence="3" id="KW-1185">Reference proteome</keyword>
<protein>
    <recommendedName>
        <fullName evidence="1">DUF6532 domain-containing protein</fullName>
    </recommendedName>
</protein>
<reference evidence="2 3" key="1">
    <citation type="submission" date="2014-04" db="EMBL/GenBank/DDBJ databases">
        <authorList>
            <consortium name="DOE Joint Genome Institute"/>
            <person name="Kuo A."/>
            <person name="Kohler A."/>
            <person name="Nagy L.G."/>
            <person name="Floudas D."/>
            <person name="Copeland A."/>
            <person name="Barry K.W."/>
            <person name="Cichocki N."/>
            <person name="Veneault-Fourrey C."/>
            <person name="LaButti K."/>
            <person name="Lindquist E.A."/>
            <person name="Lipzen A."/>
            <person name="Lundell T."/>
            <person name="Morin E."/>
            <person name="Murat C."/>
            <person name="Sun H."/>
            <person name="Tunlid A."/>
            <person name="Henrissat B."/>
            <person name="Grigoriev I.V."/>
            <person name="Hibbett D.S."/>
            <person name="Martin F."/>
            <person name="Nordberg H.P."/>
            <person name="Cantor M.N."/>
            <person name="Hua S.X."/>
        </authorList>
    </citation>
    <scope>NUCLEOTIDE SEQUENCE [LARGE SCALE GENOMIC DNA]</scope>
    <source>
        <strain evidence="2 3">LaAM-08-1</strain>
    </source>
</reference>